<dbReference type="InterPro" id="IPR029063">
    <property type="entry name" value="SAM-dependent_MTases_sf"/>
</dbReference>
<evidence type="ECO:0000313" key="3">
    <source>
        <dbReference type="Proteomes" id="UP001501496"/>
    </source>
</evidence>
<name>A0ABP8C0C9_9FLAO</name>
<dbReference type="Proteomes" id="UP001501496">
    <property type="component" value="Unassembled WGS sequence"/>
</dbReference>
<proteinExistence type="predicted"/>
<comment type="caution">
    <text evidence="2">The sequence shown here is derived from an EMBL/GenBank/DDBJ whole genome shotgun (WGS) entry which is preliminary data.</text>
</comment>
<dbReference type="EMBL" id="BAABCA010000001">
    <property type="protein sequence ID" value="GAA4231474.1"/>
    <property type="molecule type" value="Genomic_DNA"/>
</dbReference>
<dbReference type="RefSeq" id="WP_344786395.1">
    <property type="nucleotide sequence ID" value="NZ_BAABCA010000001.1"/>
</dbReference>
<dbReference type="PANTHER" id="PTHR39963:SF1">
    <property type="entry name" value="MNMC-LIKE METHYLTRANSFERASE DOMAIN-CONTAINING PROTEIN"/>
    <property type="match status" value="1"/>
</dbReference>
<sequence>MIREVVITGDGSSTIHLPEWNEQYHSKHGAIQEAYHVFIKSGLHYLYNLPHANFKDASQNLSILEIGFGTGLNAFITLIEANTLEMNICYNGVEGYPVLGEEINKLNYASELKNNTEASLFKTLHDVSWEEAHKITPNFELTKTNLFFAEIKDKSKYNLIYFDAFGARVQPELWTESIFLKMYEALQNNGVLVTYSAKGSVRRAMQSVGFEVERLPGPPGKREMLRATKKSGC</sequence>
<dbReference type="NCBIfam" id="NF033855">
    <property type="entry name" value="tRNA_MNMC2"/>
    <property type="match status" value="1"/>
</dbReference>
<evidence type="ECO:0000313" key="2">
    <source>
        <dbReference type="EMBL" id="GAA4231474.1"/>
    </source>
</evidence>
<dbReference type="InterPro" id="IPR047785">
    <property type="entry name" value="tRNA_MNMC2"/>
</dbReference>
<organism evidence="2 3">
    <name type="scientific">Postechiella marina</name>
    <dbReference type="NCBI Taxonomy" id="943941"/>
    <lineage>
        <taxon>Bacteria</taxon>
        <taxon>Pseudomonadati</taxon>
        <taxon>Bacteroidota</taxon>
        <taxon>Flavobacteriia</taxon>
        <taxon>Flavobacteriales</taxon>
        <taxon>Flavobacteriaceae</taxon>
        <taxon>Postechiella</taxon>
    </lineage>
</organism>
<accession>A0ABP8C0C9</accession>
<dbReference type="Pfam" id="PF05430">
    <property type="entry name" value="Methyltransf_30"/>
    <property type="match status" value="1"/>
</dbReference>
<dbReference type="InterPro" id="IPR008471">
    <property type="entry name" value="MnmC-like_methylTransf"/>
</dbReference>
<dbReference type="PANTHER" id="PTHR39963">
    <property type="entry name" value="SLL0983 PROTEIN"/>
    <property type="match status" value="1"/>
</dbReference>
<reference evidence="3" key="1">
    <citation type="journal article" date="2019" name="Int. J. Syst. Evol. Microbiol.">
        <title>The Global Catalogue of Microorganisms (GCM) 10K type strain sequencing project: providing services to taxonomists for standard genome sequencing and annotation.</title>
        <authorList>
            <consortium name="The Broad Institute Genomics Platform"/>
            <consortium name="The Broad Institute Genome Sequencing Center for Infectious Disease"/>
            <person name="Wu L."/>
            <person name="Ma J."/>
        </authorList>
    </citation>
    <scope>NUCLEOTIDE SEQUENCE [LARGE SCALE GENOMIC DNA]</scope>
    <source>
        <strain evidence="3">JCM 17630</strain>
    </source>
</reference>
<evidence type="ECO:0000259" key="1">
    <source>
        <dbReference type="Pfam" id="PF05430"/>
    </source>
</evidence>
<dbReference type="Gene3D" id="3.40.50.150">
    <property type="entry name" value="Vaccinia Virus protein VP39"/>
    <property type="match status" value="1"/>
</dbReference>
<keyword evidence="3" id="KW-1185">Reference proteome</keyword>
<protein>
    <submittedName>
        <fullName evidence="2">tRNA (5-methylaminomethyl-2-thiouridine)(34)-methyltransferase MnmD</fullName>
    </submittedName>
</protein>
<dbReference type="SUPFAM" id="SSF53335">
    <property type="entry name" value="S-adenosyl-L-methionine-dependent methyltransferases"/>
    <property type="match status" value="1"/>
</dbReference>
<gene>
    <name evidence="2" type="primary">mnmD</name>
    <name evidence="2" type="ORF">GCM10022291_04030</name>
</gene>
<feature type="domain" description="MnmC-like methyltransferase" evidence="1">
    <location>
        <begin position="129"/>
        <end position="230"/>
    </location>
</feature>